<dbReference type="Gene3D" id="3.40.50.10390">
    <property type="entry name" value="Gingipain r, domain 1"/>
    <property type="match status" value="1"/>
</dbReference>
<dbReference type="InterPro" id="IPR029030">
    <property type="entry name" value="Caspase-like_dom_sf"/>
</dbReference>
<dbReference type="GO" id="GO:0006508">
    <property type="term" value="P:proteolysis"/>
    <property type="evidence" value="ECO:0007669"/>
    <property type="project" value="InterPro"/>
</dbReference>
<dbReference type="Proteomes" id="UP000748308">
    <property type="component" value="Unassembled WGS sequence"/>
</dbReference>
<dbReference type="InterPro" id="IPR029031">
    <property type="entry name" value="Gingipain_N_sf"/>
</dbReference>
<dbReference type="Gene3D" id="2.60.40.10">
    <property type="entry name" value="Immunoglobulins"/>
    <property type="match status" value="1"/>
</dbReference>
<reference evidence="7" key="1">
    <citation type="submission" date="2019-03" db="EMBL/GenBank/DDBJ databases">
        <title>Lake Tanganyika Metagenome-Assembled Genomes (MAGs).</title>
        <authorList>
            <person name="Tran P."/>
        </authorList>
    </citation>
    <scope>NUCLEOTIDE SEQUENCE</scope>
    <source>
        <strain evidence="7">M_DeepCast_400m_m2_100</strain>
    </source>
</reference>
<sequence length="1254" mass="134581">MPASWSRIRSSLLSRAIALPVSLLLAALTATEAAATPAAGLVPLRPGAESTQPEITVFSSDDRSVHLAFELPAVEVEAFTVLGENFQAIRFARGEWMGSPGEPALPAFTRFVAVPAETGTELRLLAVEEELLTGVRLLPIQDLDGSDFALDQTVYGRDEELGGDAVSLGEPAIWRDLRVVPVTFRPVRYNPARGEARVLKRIELRVAFSGLDPRNAVVPREAPPAPDLERMQRASVMNRDGSLPGGRSVETENLGTWVLIYRDNASVLTRLQPLIDWRRRMGFTVRVASTAETGTTNTAIRNWLVNAYSSWPQPPDYVTLAGDAGGTYGIPTFYETVSGYSGEGDHPYSTLAGADNVPEVFIGRLSFETLAQLETIVAKILDYEKTPYTTSTGWFTSACLVGDPYISGLSCVQMQQWLKERMRAPHAFTRIDTVFSSPFVTKMRNSLNAGVSYYGYRGLGGMSGWTTGEIYALNNARRLPFTVNLTCDTGSFANGTSINEAWIRAGSPTNLIGGIGSIATATNGTHTRYNNCYYGGVAHAFYWDDIFRFGAAQAGGKLEMILNYNQWQPNIVTAWCYWNTLMGDPATELRTAAPRALTVTHPVIVPLGANAVTVEVSGSIGEPVAGAWVYLYRADEIGVGGHTDAGGRVDLPIGNAQAGTVLVTVTGHNLYAYQGSPSIQQAPHFVGLEGAEVDDSSPPSNGNGDGLVNPGERIVPRVTLVNRGTSQAQGVTLTMSCSDPWVTLVEAGPVAYGDIAPGGTALPAGDLVLDVAPGAPNGRVIRLELTAQSAEGAWLSLLDLPVFAAKLNYVGSALTGCGARLDPGESCTMTVTIRNDGPVTAPGPIQAQLFSDSFAIQVTDGAGLFIASIPPGATGTNTANSFALSSPAQAIPGLLAPLRMALTFSDGGRDTVRFALPVGAAGTQDPTGPDAYGYLAYDDTDVGYDERPFYSWIDIAAVGQFVGLTDYGNHQDDVVTVDLPFPFQYYGETFTRASICSNGWMAMGSTYLTDHINWYMPGANGPAWQIAPFWDDLYQTTTGKVFHWYDAANHRYIVAWDNVRMLGEYGSFPESFELILYDPAWYPTLSGDGVIVFQYEIVNNNDTVLHYCTVGIQNGDHSDGLTYSYHHTEAPTAAPLQAGRAIKFTTAGPGASSAHSEAMAGPAARLSLASWPNPAGPGARVLFDLPQARPVTLSVFDVDGRLVRTLARGTLAAGRHSLEFPAADARGRPLPAGLYFYRLDAGDRTATRKLLWLR</sequence>
<feature type="chain" id="PRO_5037267030" evidence="3">
    <location>
        <begin position="27"/>
        <end position="1254"/>
    </location>
</feature>
<dbReference type="NCBIfam" id="TIGR04183">
    <property type="entry name" value="Por_Secre_tail"/>
    <property type="match status" value="1"/>
</dbReference>
<evidence type="ECO:0000313" key="8">
    <source>
        <dbReference type="Proteomes" id="UP000748308"/>
    </source>
</evidence>
<dbReference type="InterPro" id="IPR001769">
    <property type="entry name" value="Gingipain"/>
</dbReference>
<evidence type="ECO:0000259" key="4">
    <source>
        <dbReference type="Pfam" id="PF01364"/>
    </source>
</evidence>
<evidence type="ECO:0000256" key="1">
    <source>
        <dbReference type="ARBA" id="ARBA00022729"/>
    </source>
</evidence>
<dbReference type="InterPro" id="IPR026444">
    <property type="entry name" value="Secre_tail"/>
</dbReference>
<dbReference type="InterPro" id="IPR013783">
    <property type="entry name" value="Ig-like_fold"/>
</dbReference>
<name>A0A937X9G8_UNCEI</name>
<evidence type="ECO:0000256" key="3">
    <source>
        <dbReference type="SAM" id="SignalP"/>
    </source>
</evidence>
<protein>
    <submittedName>
        <fullName evidence="7">T9SS type A sorting domain-containing protein</fullName>
    </submittedName>
</protein>
<dbReference type="Gene3D" id="2.60.40.3800">
    <property type="match status" value="1"/>
</dbReference>
<comment type="caution">
    <text evidence="7">The sequence shown here is derived from an EMBL/GenBank/DDBJ whole genome shotgun (WGS) entry which is preliminary data.</text>
</comment>
<dbReference type="InterPro" id="IPR038490">
    <property type="entry name" value="Gingipain_propep_sf"/>
</dbReference>
<dbReference type="InterPro" id="IPR025965">
    <property type="entry name" value="FlgD/Vpr_Ig-like"/>
</dbReference>
<dbReference type="Pfam" id="PF08126">
    <property type="entry name" value="Propeptide_C25"/>
    <property type="match status" value="1"/>
</dbReference>
<feature type="domain" description="FlgD/Vpr Ig-like" evidence="6">
    <location>
        <begin position="1186"/>
        <end position="1239"/>
    </location>
</feature>
<gene>
    <name evidence="7" type="ORF">FJY75_01525</name>
</gene>
<keyword evidence="1 3" id="KW-0732">Signal</keyword>
<evidence type="ECO:0000259" key="5">
    <source>
        <dbReference type="Pfam" id="PF08126"/>
    </source>
</evidence>
<feature type="region of interest" description="Disordered" evidence="2">
    <location>
        <begin position="691"/>
        <end position="710"/>
    </location>
</feature>
<dbReference type="Pfam" id="PF01364">
    <property type="entry name" value="Peptidase_C25"/>
    <property type="match status" value="1"/>
</dbReference>
<evidence type="ECO:0000313" key="7">
    <source>
        <dbReference type="EMBL" id="MBM3316509.1"/>
    </source>
</evidence>
<feature type="domain" description="Gingipain" evidence="4">
    <location>
        <begin position="267"/>
        <end position="589"/>
    </location>
</feature>
<dbReference type="GO" id="GO:0004197">
    <property type="term" value="F:cysteine-type endopeptidase activity"/>
    <property type="evidence" value="ECO:0007669"/>
    <property type="project" value="InterPro"/>
</dbReference>
<accession>A0A937X9G8</accession>
<dbReference type="Gene3D" id="3.40.50.1460">
    <property type="match status" value="1"/>
</dbReference>
<dbReference type="EMBL" id="VGIY01000018">
    <property type="protein sequence ID" value="MBM3316509.1"/>
    <property type="molecule type" value="Genomic_DNA"/>
</dbReference>
<evidence type="ECO:0000256" key="2">
    <source>
        <dbReference type="SAM" id="MobiDB-lite"/>
    </source>
</evidence>
<feature type="signal peptide" evidence="3">
    <location>
        <begin position="1"/>
        <end position="26"/>
    </location>
</feature>
<dbReference type="AlphaFoldDB" id="A0A937X9G8"/>
<feature type="domain" description="Gingipain propeptide" evidence="5">
    <location>
        <begin position="51"/>
        <end position="209"/>
    </location>
</feature>
<proteinExistence type="predicted"/>
<dbReference type="SUPFAM" id="SSF52129">
    <property type="entry name" value="Caspase-like"/>
    <property type="match status" value="1"/>
</dbReference>
<organism evidence="7 8">
    <name type="scientific">Eiseniibacteriota bacterium</name>
    <dbReference type="NCBI Taxonomy" id="2212470"/>
    <lineage>
        <taxon>Bacteria</taxon>
        <taxon>Candidatus Eiseniibacteriota</taxon>
    </lineage>
</organism>
<dbReference type="InterPro" id="IPR012600">
    <property type="entry name" value="Propeptide_C25"/>
</dbReference>
<dbReference type="Pfam" id="PF13860">
    <property type="entry name" value="FlgD_ig"/>
    <property type="match status" value="1"/>
</dbReference>
<evidence type="ECO:0000259" key="6">
    <source>
        <dbReference type="Pfam" id="PF13860"/>
    </source>
</evidence>
<dbReference type="Gene3D" id="2.60.40.4070">
    <property type="match status" value="1"/>
</dbReference>